<gene>
    <name evidence="5" type="ORF">Scep_012886</name>
</gene>
<evidence type="ECO:0000313" key="5">
    <source>
        <dbReference type="EMBL" id="KAK9133358.1"/>
    </source>
</evidence>
<dbReference type="GO" id="GO:0016042">
    <property type="term" value="P:lipid catabolic process"/>
    <property type="evidence" value="ECO:0007669"/>
    <property type="project" value="UniProtKB-KW"/>
</dbReference>
<evidence type="ECO:0000256" key="1">
    <source>
        <dbReference type="ARBA" id="ARBA00008668"/>
    </source>
</evidence>
<dbReference type="InterPro" id="IPR035669">
    <property type="entry name" value="SGNH_plant_lipase-like"/>
</dbReference>
<dbReference type="Gene3D" id="3.40.50.1110">
    <property type="entry name" value="SGNH hydrolase"/>
    <property type="match status" value="1"/>
</dbReference>
<evidence type="ECO:0000256" key="4">
    <source>
        <dbReference type="SAM" id="SignalP"/>
    </source>
</evidence>
<keyword evidence="4" id="KW-0732">Signal</keyword>
<evidence type="ECO:0000313" key="6">
    <source>
        <dbReference type="Proteomes" id="UP001419268"/>
    </source>
</evidence>
<evidence type="ECO:0008006" key="7">
    <source>
        <dbReference type="Google" id="ProtNLM"/>
    </source>
</evidence>
<keyword evidence="6" id="KW-1185">Reference proteome</keyword>
<dbReference type="EMBL" id="JBBNAG010000005">
    <property type="protein sequence ID" value="KAK9133358.1"/>
    <property type="molecule type" value="Genomic_DNA"/>
</dbReference>
<feature type="chain" id="PRO_5042984868" description="GDSL esterase/lipase" evidence="4">
    <location>
        <begin position="26"/>
        <end position="386"/>
    </location>
</feature>
<reference evidence="5 6" key="1">
    <citation type="submission" date="2024-01" db="EMBL/GenBank/DDBJ databases">
        <title>Genome assemblies of Stephania.</title>
        <authorList>
            <person name="Yang L."/>
        </authorList>
    </citation>
    <scope>NUCLEOTIDE SEQUENCE [LARGE SCALE GENOMIC DNA]</scope>
    <source>
        <strain evidence="5">JXDWG</strain>
        <tissue evidence="5">Leaf</tissue>
    </source>
</reference>
<feature type="signal peptide" evidence="4">
    <location>
        <begin position="1"/>
        <end position="25"/>
    </location>
</feature>
<organism evidence="5 6">
    <name type="scientific">Stephania cephalantha</name>
    <dbReference type="NCBI Taxonomy" id="152367"/>
    <lineage>
        <taxon>Eukaryota</taxon>
        <taxon>Viridiplantae</taxon>
        <taxon>Streptophyta</taxon>
        <taxon>Embryophyta</taxon>
        <taxon>Tracheophyta</taxon>
        <taxon>Spermatophyta</taxon>
        <taxon>Magnoliopsida</taxon>
        <taxon>Ranunculales</taxon>
        <taxon>Menispermaceae</taxon>
        <taxon>Menispermoideae</taxon>
        <taxon>Cissampelideae</taxon>
        <taxon>Stephania</taxon>
    </lineage>
</organism>
<sequence length="386" mass="42054">MSQHLYLLCCFLSFSLLFISSISQAVPAAYVFGDSLVDVGNNNYLLLSLAKANFPHNGVDFPGSKPTGRFSNGKNAADFLAMKLGIPTSPPYLSLVAAVNKREAFLKGVSFASGGAGILDETSVGFLEGTVTGILNATGLEILDGTADELLRRSITLHQQIEYFSIVQRELVRQQGTKAAQTHLSKSLFAIVIGSNDILGYFKSGTTGPPKSNPQQFVDSLILTLKVQLKKIYDLGARKFFVAGITAVGCCPSQRNQNKTGGCNEEANHWSGRLNEGVKSILQGMQSELLDLKYSYSDTYGILLQLIQKPSNYGFVEVKSACCGLGKNNAEVPCIPISKYCSNRRDHIFWDLYHPTEAVSSKFVDTIFDGPTQYVFPVNVKQLVTM</sequence>
<dbReference type="Pfam" id="PF00657">
    <property type="entry name" value="Lipase_GDSL"/>
    <property type="match status" value="1"/>
</dbReference>
<keyword evidence="2" id="KW-0378">Hydrolase</keyword>
<evidence type="ECO:0000256" key="2">
    <source>
        <dbReference type="ARBA" id="ARBA00022801"/>
    </source>
</evidence>
<comment type="similarity">
    <text evidence="1">Belongs to the 'GDSL' lipolytic enzyme family.</text>
</comment>
<dbReference type="GO" id="GO:0016788">
    <property type="term" value="F:hydrolase activity, acting on ester bonds"/>
    <property type="evidence" value="ECO:0007669"/>
    <property type="project" value="InterPro"/>
</dbReference>
<keyword evidence="3" id="KW-0443">Lipid metabolism</keyword>
<dbReference type="InterPro" id="IPR051058">
    <property type="entry name" value="GDSL_Est/Lipase"/>
</dbReference>
<evidence type="ECO:0000256" key="3">
    <source>
        <dbReference type="ARBA" id="ARBA00022963"/>
    </source>
</evidence>
<protein>
    <recommendedName>
        <fullName evidence="7">GDSL esterase/lipase</fullName>
    </recommendedName>
</protein>
<name>A0AAP0P742_9MAGN</name>
<dbReference type="SUPFAM" id="SSF52266">
    <property type="entry name" value="SGNH hydrolase"/>
    <property type="match status" value="1"/>
</dbReference>
<keyword evidence="3" id="KW-0442">Lipid degradation</keyword>
<dbReference type="PANTHER" id="PTHR45648">
    <property type="entry name" value="GDSL LIPASE/ACYLHYDROLASE FAMILY PROTEIN (AFU_ORTHOLOGUE AFUA_4G14700)"/>
    <property type="match status" value="1"/>
</dbReference>
<accession>A0AAP0P742</accession>
<dbReference type="InterPro" id="IPR001087">
    <property type="entry name" value="GDSL"/>
</dbReference>
<dbReference type="InterPro" id="IPR036514">
    <property type="entry name" value="SGNH_hydro_sf"/>
</dbReference>
<dbReference type="Proteomes" id="UP001419268">
    <property type="component" value="Unassembled WGS sequence"/>
</dbReference>
<comment type="caution">
    <text evidence="5">The sequence shown here is derived from an EMBL/GenBank/DDBJ whole genome shotgun (WGS) entry which is preliminary data.</text>
</comment>
<dbReference type="AlphaFoldDB" id="A0AAP0P742"/>
<dbReference type="CDD" id="cd01837">
    <property type="entry name" value="SGNH_plant_lipase_like"/>
    <property type="match status" value="1"/>
</dbReference>
<dbReference type="PANTHER" id="PTHR45648:SF106">
    <property type="entry name" value="ANTHER-SPECIFIC PROLINE-RICH PROTEIN APG"/>
    <property type="match status" value="1"/>
</dbReference>
<proteinExistence type="inferred from homology"/>